<gene>
    <name evidence="14" type="ORF">PAC_08515</name>
</gene>
<keyword evidence="15" id="KW-1185">Reference proteome</keyword>
<dbReference type="GO" id="GO:0006879">
    <property type="term" value="P:intracellular iron ion homeostasis"/>
    <property type="evidence" value="ECO:0007669"/>
    <property type="project" value="TreeGrafter"/>
</dbReference>
<feature type="transmembrane region" description="Helical" evidence="10">
    <location>
        <begin position="42"/>
        <end position="66"/>
    </location>
</feature>
<keyword evidence="8 10" id="KW-0472">Membrane</keyword>
<dbReference type="InterPro" id="IPR013130">
    <property type="entry name" value="Fe3_Rdtase_TM_dom"/>
</dbReference>
<evidence type="ECO:0000313" key="14">
    <source>
        <dbReference type="EMBL" id="CZR58623.1"/>
    </source>
</evidence>
<feature type="transmembrane region" description="Helical" evidence="10">
    <location>
        <begin position="234"/>
        <end position="251"/>
    </location>
</feature>
<evidence type="ECO:0000256" key="7">
    <source>
        <dbReference type="ARBA" id="ARBA00023065"/>
    </source>
</evidence>
<dbReference type="GO" id="GO:0015677">
    <property type="term" value="P:copper ion import"/>
    <property type="evidence" value="ECO:0007669"/>
    <property type="project" value="TreeGrafter"/>
</dbReference>
<dbReference type="Pfam" id="PF08022">
    <property type="entry name" value="FAD_binding_8"/>
    <property type="match status" value="1"/>
</dbReference>
<dbReference type="PANTHER" id="PTHR32361:SF9">
    <property type="entry name" value="FERRIC REDUCTASE TRANSMEMBRANE COMPONENT 3-RELATED"/>
    <property type="match status" value="1"/>
</dbReference>
<dbReference type="SFLD" id="SFLDS00052">
    <property type="entry name" value="Ferric_Reductase_Domain"/>
    <property type="match status" value="1"/>
</dbReference>
<dbReference type="SFLD" id="SFLDG01168">
    <property type="entry name" value="Ferric_reductase_subgroup_(FRE"/>
    <property type="match status" value="1"/>
</dbReference>
<protein>
    <submittedName>
        <fullName evidence="14">Related to ferric-chelate reductase</fullName>
    </submittedName>
</protein>
<evidence type="ECO:0000256" key="2">
    <source>
        <dbReference type="ARBA" id="ARBA00022448"/>
    </source>
</evidence>
<dbReference type="CDD" id="cd06186">
    <property type="entry name" value="NOX_Duox_like_FAD_NADP"/>
    <property type="match status" value="1"/>
</dbReference>
<dbReference type="GO" id="GO:0006826">
    <property type="term" value="P:iron ion transport"/>
    <property type="evidence" value="ECO:0007669"/>
    <property type="project" value="TreeGrafter"/>
</dbReference>
<feature type="transmembrane region" description="Helical" evidence="10">
    <location>
        <begin position="173"/>
        <end position="193"/>
    </location>
</feature>
<dbReference type="Proteomes" id="UP000184330">
    <property type="component" value="Unassembled WGS sequence"/>
</dbReference>
<feature type="domain" description="FAD-binding 8" evidence="12">
    <location>
        <begin position="293"/>
        <end position="378"/>
    </location>
</feature>
<dbReference type="Gene3D" id="3.40.50.80">
    <property type="entry name" value="Nucleotide-binding domain of ferredoxin-NADP reductase (FNR) module"/>
    <property type="match status" value="1"/>
</dbReference>
<evidence type="ECO:0000256" key="8">
    <source>
        <dbReference type="ARBA" id="ARBA00023136"/>
    </source>
</evidence>
<keyword evidence="7" id="KW-0406">Ion transport</keyword>
<accession>A0A1L7X0S4</accession>
<feature type="compositionally biased region" description="Basic and acidic residues" evidence="9">
    <location>
        <begin position="478"/>
        <end position="488"/>
    </location>
</feature>
<keyword evidence="3 10" id="KW-0812">Transmembrane</keyword>
<evidence type="ECO:0000259" key="13">
    <source>
        <dbReference type="Pfam" id="PF08030"/>
    </source>
</evidence>
<dbReference type="InterPro" id="IPR013112">
    <property type="entry name" value="FAD-bd_8"/>
</dbReference>
<dbReference type="InterPro" id="IPR013121">
    <property type="entry name" value="Fe_red_NAD-bd_6"/>
</dbReference>
<evidence type="ECO:0000256" key="4">
    <source>
        <dbReference type="ARBA" id="ARBA00022982"/>
    </source>
</evidence>
<organism evidence="14 15">
    <name type="scientific">Phialocephala subalpina</name>
    <dbReference type="NCBI Taxonomy" id="576137"/>
    <lineage>
        <taxon>Eukaryota</taxon>
        <taxon>Fungi</taxon>
        <taxon>Dikarya</taxon>
        <taxon>Ascomycota</taxon>
        <taxon>Pezizomycotina</taxon>
        <taxon>Leotiomycetes</taxon>
        <taxon>Helotiales</taxon>
        <taxon>Mollisiaceae</taxon>
        <taxon>Phialocephala</taxon>
        <taxon>Phialocephala fortinii species complex</taxon>
    </lineage>
</organism>
<dbReference type="Pfam" id="PF01794">
    <property type="entry name" value="Ferric_reduct"/>
    <property type="match status" value="1"/>
</dbReference>
<keyword evidence="2" id="KW-0813">Transport</keyword>
<reference evidence="14 15" key="1">
    <citation type="submission" date="2016-03" db="EMBL/GenBank/DDBJ databases">
        <authorList>
            <person name="Ploux O."/>
        </authorList>
    </citation>
    <scope>NUCLEOTIDE SEQUENCE [LARGE SCALE GENOMIC DNA]</scope>
    <source>
        <strain evidence="14 15">UAMH 11012</strain>
    </source>
</reference>
<dbReference type="InterPro" id="IPR051410">
    <property type="entry name" value="Ferric/Cupric_Reductase"/>
</dbReference>
<dbReference type="OrthoDB" id="10006946at2759"/>
<keyword evidence="4" id="KW-0249">Electron transport</keyword>
<evidence type="ECO:0000259" key="12">
    <source>
        <dbReference type="Pfam" id="PF08022"/>
    </source>
</evidence>
<dbReference type="STRING" id="576137.A0A1L7X0S4"/>
<feature type="domain" description="Ferric oxidoreductase" evidence="11">
    <location>
        <begin position="135"/>
        <end position="249"/>
    </location>
</feature>
<keyword evidence="5 10" id="KW-1133">Transmembrane helix</keyword>
<proteinExistence type="predicted"/>
<feature type="compositionally biased region" description="Low complexity" evidence="9">
    <location>
        <begin position="491"/>
        <end position="508"/>
    </location>
</feature>
<dbReference type="InterPro" id="IPR039261">
    <property type="entry name" value="FNR_nucleotide-bd"/>
</dbReference>
<evidence type="ECO:0000256" key="1">
    <source>
        <dbReference type="ARBA" id="ARBA00004141"/>
    </source>
</evidence>
<feature type="transmembrane region" description="Helical" evidence="10">
    <location>
        <begin position="135"/>
        <end position="152"/>
    </location>
</feature>
<evidence type="ECO:0000256" key="6">
    <source>
        <dbReference type="ARBA" id="ARBA00023002"/>
    </source>
</evidence>
<evidence type="ECO:0000256" key="9">
    <source>
        <dbReference type="SAM" id="MobiDB-lite"/>
    </source>
</evidence>
<keyword evidence="6" id="KW-0560">Oxidoreductase</keyword>
<dbReference type="PANTHER" id="PTHR32361">
    <property type="entry name" value="FERRIC/CUPRIC REDUCTASE TRANSMEMBRANE COMPONENT"/>
    <property type="match status" value="1"/>
</dbReference>
<evidence type="ECO:0000259" key="11">
    <source>
        <dbReference type="Pfam" id="PF01794"/>
    </source>
</evidence>
<feature type="transmembrane region" description="Helical" evidence="10">
    <location>
        <begin position="102"/>
        <end position="123"/>
    </location>
</feature>
<evidence type="ECO:0000256" key="10">
    <source>
        <dbReference type="SAM" id="Phobius"/>
    </source>
</evidence>
<sequence>MSFQNTPPISPPSAPMPPPPGPGGPPSSLARAMAQTANEMTVVYFTASIVALATILITSHFANNLLMSSRPQRKDVLGRRLIVTTRFVRNGMLHRVPFFNTLGHALVFAAYFVINIALILQNLDLTQSRNWAKRLGWITTCNIGLITFLALKNTPLAFLATYSYERLNILHQAAGYCTVFFTILHALLWIVTWAENDHLQGLLELDNVMGIIAGFAMLSMLSTALILKRVRYEAFYIVHITMFMLILITAGMHRPDLVTKSTYVIIFAAGIWVSDRILRGSRMLWYSFSNRVTIHPLPQGGVRITMRRTPWRAVPGTHVFLWIPKARAIETHPFTIISTNPLELVVSAQNGFTKDLYSLASKTPGVVLRASCDGPYGTIPNFAKFDQVVLVAGGSGATFTLGVALKLIRKMSPGGARPVIHFIWVVRDQEAQSWFEKELTELAVSPLVTLTIYVTRSIGACTPPEKQAPNEVITRAQSFEKSETDPEKAASGSCSPTSPTTDTLPTMLSRPDISTTIRSILSVTSEEERTIVAACGPVGLMKDVRDVVGDVVVDSGRSVAFHCEQFGW</sequence>
<dbReference type="SUPFAM" id="SSF52343">
    <property type="entry name" value="Ferredoxin reductase-like, C-terminal NADP-linked domain"/>
    <property type="match status" value="1"/>
</dbReference>
<feature type="region of interest" description="Disordered" evidence="9">
    <location>
        <begin position="1"/>
        <end position="30"/>
    </location>
</feature>
<name>A0A1L7X0S4_9HELO</name>
<dbReference type="AlphaFoldDB" id="A0A1L7X0S4"/>
<feature type="compositionally biased region" description="Pro residues" evidence="9">
    <location>
        <begin position="8"/>
        <end position="25"/>
    </location>
</feature>
<evidence type="ECO:0000313" key="15">
    <source>
        <dbReference type="Proteomes" id="UP000184330"/>
    </source>
</evidence>
<feature type="region of interest" description="Disordered" evidence="9">
    <location>
        <begin position="478"/>
        <end position="508"/>
    </location>
</feature>
<dbReference type="GO" id="GO:0005886">
    <property type="term" value="C:plasma membrane"/>
    <property type="evidence" value="ECO:0007669"/>
    <property type="project" value="TreeGrafter"/>
</dbReference>
<feature type="domain" description="Ferric reductase NAD binding" evidence="13">
    <location>
        <begin position="385"/>
        <end position="548"/>
    </location>
</feature>
<evidence type="ECO:0000256" key="5">
    <source>
        <dbReference type="ARBA" id="ARBA00022989"/>
    </source>
</evidence>
<evidence type="ECO:0000256" key="3">
    <source>
        <dbReference type="ARBA" id="ARBA00022692"/>
    </source>
</evidence>
<dbReference type="EMBL" id="FJOG01000012">
    <property type="protein sequence ID" value="CZR58623.1"/>
    <property type="molecule type" value="Genomic_DNA"/>
</dbReference>
<dbReference type="GO" id="GO:0000293">
    <property type="term" value="F:ferric-chelate reductase activity"/>
    <property type="evidence" value="ECO:0007669"/>
    <property type="project" value="UniProtKB-ARBA"/>
</dbReference>
<comment type="subcellular location">
    <subcellularLocation>
        <location evidence="1">Membrane</location>
        <topology evidence="1">Multi-pass membrane protein</topology>
    </subcellularLocation>
</comment>
<feature type="transmembrane region" description="Helical" evidence="10">
    <location>
        <begin position="208"/>
        <end position="227"/>
    </location>
</feature>
<dbReference type="Pfam" id="PF08030">
    <property type="entry name" value="NAD_binding_6"/>
    <property type="match status" value="1"/>
</dbReference>